<evidence type="ECO:0000256" key="2">
    <source>
        <dbReference type="ARBA" id="ARBA00007069"/>
    </source>
</evidence>
<dbReference type="PANTHER" id="PTHR42929">
    <property type="entry name" value="INNER MEMBRANE ABC TRANSPORTER PERMEASE PROTEIN YDCU-RELATED-RELATED"/>
    <property type="match status" value="1"/>
</dbReference>
<dbReference type="PROSITE" id="PS50928">
    <property type="entry name" value="ABC_TM1"/>
    <property type="match status" value="1"/>
</dbReference>
<comment type="caution">
    <text evidence="10">The sequence shown here is derived from an EMBL/GenBank/DDBJ whole genome shotgun (WGS) entry which is preliminary data.</text>
</comment>
<dbReference type="EMBL" id="LPXO01000005">
    <property type="protein sequence ID" value="KUF10951.1"/>
    <property type="molecule type" value="Genomic_DNA"/>
</dbReference>
<organism evidence="10 11">
    <name type="scientific">Pseudoponticoccus marisrubri</name>
    <dbReference type="NCBI Taxonomy" id="1685382"/>
    <lineage>
        <taxon>Bacteria</taxon>
        <taxon>Pseudomonadati</taxon>
        <taxon>Pseudomonadota</taxon>
        <taxon>Alphaproteobacteria</taxon>
        <taxon>Rhodobacterales</taxon>
        <taxon>Roseobacteraceae</taxon>
        <taxon>Pseudoponticoccus</taxon>
    </lineage>
</organism>
<feature type="transmembrane region" description="Helical" evidence="8">
    <location>
        <begin position="148"/>
        <end position="173"/>
    </location>
</feature>
<keyword evidence="11" id="KW-1185">Reference proteome</keyword>
<dbReference type="InterPro" id="IPR000515">
    <property type="entry name" value="MetI-like"/>
</dbReference>
<keyword evidence="7 8" id="KW-0472">Membrane</keyword>
<keyword evidence="4" id="KW-1003">Cell membrane</keyword>
<feature type="transmembrane region" description="Helical" evidence="8">
    <location>
        <begin position="62"/>
        <end position="84"/>
    </location>
</feature>
<evidence type="ECO:0000256" key="5">
    <source>
        <dbReference type="ARBA" id="ARBA00022692"/>
    </source>
</evidence>
<dbReference type="PANTHER" id="PTHR42929:SF1">
    <property type="entry name" value="INNER MEMBRANE ABC TRANSPORTER PERMEASE PROTEIN YDCU-RELATED"/>
    <property type="match status" value="1"/>
</dbReference>
<keyword evidence="6 8" id="KW-1133">Transmembrane helix</keyword>
<comment type="subcellular location">
    <subcellularLocation>
        <location evidence="1 8">Cell membrane</location>
        <topology evidence="1 8">Multi-pass membrane protein</topology>
    </subcellularLocation>
</comment>
<evidence type="ECO:0000313" key="10">
    <source>
        <dbReference type="EMBL" id="KUF10951.1"/>
    </source>
</evidence>
<feature type="transmembrane region" description="Helical" evidence="8">
    <location>
        <begin position="7"/>
        <end position="33"/>
    </location>
</feature>
<name>A0A0W7WKA6_9RHOB</name>
<dbReference type="STRING" id="1685382.AVJ23_11010"/>
<dbReference type="Pfam" id="PF00528">
    <property type="entry name" value="BPD_transp_1"/>
    <property type="match status" value="1"/>
</dbReference>
<dbReference type="Proteomes" id="UP000054396">
    <property type="component" value="Unassembled WGS sequence"/>
</dbReference>
<evidence type="ECO:0000313" key="11">
    <source>
        <dbReference type="Proteomes" id="UP000054396"/>
    </source>
</evidence>
<dbReference type="InterPro" id="IPR035906">
    <property type="entry name" value="MetI-like_sf"/>
</dbReference>
<dbReference type="CDD" id="cd06261">
    <property type="entry name" value="TM_PBP2"/>
    <property type="match status" value="1"/>
</dbReference>
<evidence type="ECO:0000256" key="3">
    <source>
        <dbReference type="ARBA" id="ARBA00022448"/>
    </source>
</evidence>
<dbReference type="GO" id="GO:0055085">
    <property type="term" value="P:transmembrane transport"/>
    <property type="evidence" value="ECO:0007669"/>
    <property type="project" value="InterPro"/>
</dbReference>
<keyword evidence="5 8" id="KW-0812">Transmembrane</keyword>
<reference evidence="10 11" key="1">
    <citation type="submission" date="2015-12" db="EMBL/GenBank/DDBJ databases">
        <authorList>
            <person name="Shamseldin A."/>
            <person name="Moawad H."/>
            <person name="Abd El-Rahim W.M."/>
            <person name="Sadowsky M.J."/>
        </authorList>
    </citation>
    <scope>NUCLEOTIDE SEQUENCE [LARGE SCALE GENOMIC DNA]</scope>
    <source>
        <strain evidence="10 11">SJ5A-1</strain>
    </source>
</reference>
<evidence type="ECO:0000259" key="9">
    <source>
        <dbReference type="PROSITE" id="PS50928"/>
    </source>
</evidence>
<feature type="transmembrane region" description="Helical" evidence="8">
    <location>
        <begin position="114"/>
        <end position="136"/>
    </location>
</feature>
<evidence type="ECO:0000256" key="1">
    <source>
        <dbReference type="ARBA" id="ARBA00004651"/>
    </source>
</evidence>
<feature type="transmembrane region" description="Helical" evidence="8">
    <location>
        <begin position="91"/>
        <end position="108"/>
    </location>
</feature>
<gene>
    <name evidence="10" type="ORF">AVJ23_11010</name>
</gene>
<dbReference type="SUPFAM" id="SSF161098">
    <property type="entry name" value="MetI-like"/>
    <property type="match status" value="1"/>
</dbReference>
<accession>A0A0W7WKA6</accession>
<evidence type="ECO:0000256" key="7">
    <source>
        <dbReference type="ARBA" id="ARBA00023136"/>
    </source>
</evidence>
<keyword evidence="3 8" id="KW-0813">Transport</keyword>
<dbReference type="OrthoDB" id="9809681at2"/>
<feature type="domain" description="ABC transmembrane type-1" evidence="9">
    <location>
        <begin position="62"/>
        <end position="268"/>
    </location>
</feature>
<dbReference type="Gene3D" id="1.10.3720.10">
    <property type="entry name" value="MetI-like"/>
    <property type="match status" value="1"/>
</dbReference>
<sequence length="280" mass="30128">MKQRAGYLFMAPVALFLLVGFATPIFIVGWYSLIEPRTFELTSDLTLANYRAAFTEGYGGPFYWSILGAFATVATCALLAWPTAKMLHARAGRGAAIVTGLIAVPIFVSESVRLFGLSLFLMPGGGILAGSLKALFGVSIGTVLNTKIAVWLGLVYVHFPFMLFPLLLGVALIPQDRIDAARDLGASRWQVLREIELPLALPGLAIGALLTFVLCIGANAEAAILGGQAVTVVTRAIEQRFSYAQDWPMGAALTMLVTLVTALVVFPVLSRIDLNRLIRR</sequence>
<dbReference type="AlphaFoldDB" id="A0A0W7WKA6"/>
<comment type="similarity">
    <text evidence="2">Belongs to the binding-protein-dependent transport system permease family. CysTW subfamily.</text>
</comment>
<evidence type="ECO:0000256" key="8">
    <source>
        <dbReference type="RuleBase" id="RU363032"/>
    </source>
</evidence>
<feature type="transmembrane region" description="Helical" evidence="8">
    <location>
        <begin position="249"/>
        <end position="270"/>
    </location>
</feature>
<dbReference type="RefSeq" id="WP_058862236.1">
    <property type="nucleotide sequence ID" value="NZ_LPXO01000005.1"/>
</dbReference>
<protein>
    <recommendedName>
        <fullName evidence="9">ABC transmembrane type-1 domain-containing protein</fullName>
    </recommendedName>
</protein>
<evidence type="ECO:0000256" key="4">
    <source>
        <dbReference type="ARBA" id="ARBA00022475"/>
    </source>
</evidence>
<dbReference type="GO" id="GO:0005886">
    <property type="term" value="C:plasma membrane"/>
    <property type="evidence" value="ECO:0007669"/>
    <property type="project" value="UniProtKB-SubCell"/>
</dbReference>
<proteinExistence type="inferred from homology"/>
<evidence type="ECO:0000256" key="6">
    <source>
        <dbReference type="ARBA" id="ARBA00022989"/>
    </source>
</evidence>